<proteinExistence type="predicted"/>
<organism evidence="2 3">
    <name type="scientific">Oryzias melastigma</name>
    <name type="common">Marine medaka</name>
    <dbReference type="NCBI Taxonomy" id="30732"/>
    <lineage>
        <taxon>Eukaryota</taxon>
        <taxon>Metazoa</taxon>
        <taxon>Chordata</taxon>
        <taxon>Craniata</taxon>
        <taxon>Vertebrata</taxon>
        <taxon>Euteleostomi</taxon>
        <taxon>Actinopterygii</taxon>
        <taxon>Neopterygii</taxon>
        <taxon>Teleostei</taxon>
        <taxon>Neoteleostei</taxon>
        <taxon>Acanthomorphata</taxon>
        <taxon>Ovalentaria</taxon>
        <taxon>Atherinomorphae</taxon>
        <taxon>Beloniformes</taxon>
        <taxon>Adrianichthyidae</taxon>
        <taxon>Oryziinae</taxon>
        <taxon>Oryzias</taxon>
    </lineage>
</organism>
<dbReference type="AlphaFoldDB" id="A0A834EYW9"/>
<feature type="chain" id="PRO_5032884210" evidence="1">
    <location>
        <begin position="19"/>
        <end position="197"/>
    </location>
</feature>
<accession>A0A834EYW9</accession>
<dbReference type="EMBL" id="WKFB01001200">
    <property type="protein sequence ID" value="KAF6714809.1"/>
    <property type="molecule type" value="Genomic_DNA"/>
</dbReference>
<comment type="caution">
    <text evidence="2">The sequence shown here is derived from an EMBL/GenBank/DDBJ whole genome shotgun (WGS) entry which is preliminary data.</text>
</comment>
<feature type="signal peptide" evidence="1">
    <location>
        <begin position="1"/>
        <end position="18"/>
    </location>
</feature>
<evidence type="ECO:0000256" key="1">
    <source>
        <dbReference type="SAM" id="SignalP"/>
    </source>
</evidence>
<keyword evidence="1" id="KW-0732">Signal</keyword>
<evidence type="ECO:0000313" key="3">
    <source>
        <dbReference type="Proteomes" id="UP000646548"/>
    </source>
</evidence>
<sequence>MFLIFFNVFYVFLGSACGLLHKKVCSGDSVEIDLHAHPFYKRLYFHPKEGGAMELLMANQEAKDPRLKVSTYSAKLTQLTEKDSGKFVIGRNFGGVTDVLSLTVSDCSLNISLLYGEELVRDIPSSAELLEFTPFHGLEEPQLMWERANPKMNYGGRGKIIKDVFIISKVTQKDNGFYNFKQKDKSMVLLATTHCNR</sequence>
<gene>
    <name evidence="2" type="ORF">FQA47_013486</name>
</gene>
<evidence type="ECO:0000313" key="2">
    <source>
        <dbReference type="EMBL" id="KAF6714809.1"/>
    </source>
</evidence>
<reference evidence="2" key="1">
    <citation type="journal article" name="BMC Genomics">
        <title>Long-read sequencing and de novo genome assembly of marine medaka (Oryzias melastigma).</title>
        <authorList>
            <person name="Liang P."/>
            <person name="Saqib H.S.A."/>
            <person name="Ni X."/>
            <person name="Shen Y."/>
        </authorList>
    </citation>
    <scope>NUCLEOTIDE SEQUENCE</scope>
    <source>
        <strain evidence="2">Bigg-433</strain>
    </source>
</reference>
<protein>
    <submittedName>
        <fullName evidence="2">Uncharacterized protein</fullName>
    </submittedName>
</protein>
<name>A0A834EYW9_ORYME</name>
<dbReference type="Proteomes" id="UP000646548">
    <property type="component" value="Unassembled WGS sequence"/>
</dbReference>